<feature type="region of interest" description="Disordered" evidence="1">
    <location>
        <begin position="1"/>
        <end position="31"/>
    </location>
</feature>
<evidence type="ECO:0000313" key="2">
    <source>
        <dbReference type="EMBL" id="CEK48425.1"/>
    </source>
</evidence>
<protein>
    <submittedName>
        <fullName evidence="2">Uncharacterized protein</fullName>
    </submittedName>
</protein>
<feature type="non-terminal residue" evidence="2">
    <location>
        <position position="1"/>
    </location>
</feature>
<accession>A0A0B6XYR9</accession>
<proteinExistence type="predicted"/>
<organism evidence="2">
    <name type="scientific">Arion vulgaris</name>
    <dbReference type="NCBI Taxonomy" id="1028688"/>
    <lineage>
        <taxon>Eukaryota</taxon>
        <taxon>Metazoa</taxon>
        <taxon>Spiralia</taxon>
        <taxon>Lophotrochozoa</taxon>
        <taxon>Mollusca</taxon>
        <taxon>Gastropoda</taxon>
        <taxon>Heterobranchia</taxon>
        <taxon>Euthyneura</taxon>
        <taxon>Panpulmonata</taxon>
        <taxon>Eupulmonata</taxon>
        <taxon>Stylommatophora</taxon>
        <taxon>Helicina</taxon>
        <taxon>Arionoidea</taxon>
        <taxon>Arionidae</taxon>
        <taxon>Arion</taxon>
    </lineage>
</organism>
<feature type="non-terminal residue" evidence="2">
    <location>
        <position position="304"/>
    </location>
</feature>
<evidence type="ECO:0000256" key="1">
    <source>
        <dbReference type="SAM" id="MobiDB-lite"/>
    </source>
</evidence>
<reference evidence="2" key="1">
    <citation type="submission" date="2014-12" db="EMBL/GenBank/DDBJ databases">
        <title>Insight into the proteome of Arion vulgaris.</title>
        <authorList>
            <person name="Aradska J."/>
            <person name="Bulat T."/>
            <person name="Smidak R."/>
            <person name="Sarate P."/>
            <person name="Gangsoo J."/>
            <person name="Sialana F."/>
            <person name="Bilban M."/>
            <person name="Lubec G."/>
        </authorList>
    </citation>
    <scope>NUCLEOTIDE SEQUENCE</scope>
    <source>
        <tissue evidence="2">Skin</tissue>
    </source>
</reference>
<feature type="compositionally biased region" description="Low complexity" evidence="1">
    <location>
        <begin position="10"/>
        <end position="21"/>
    </location>
</feature>
<dbReference type="EMBL" id="HACG01001560">
    <property type="protein sequence ID" value="CEK48425.1"/>
    <property type="molecule type" value="Transcribed_RNA"/>
</dbReference>
<gene>
    <name evidence="2" type="primary">ORF3938</name>
</gene>
<dbReference type="AlphaFoldDB" id="A0A0B6XYR9"/>
<name>A0A0B6XYR9_9EUPU</name>
<sequence length="304" mass="34074">FAISETMGNSQSHSSQGQVVSKEGQPPEPPYSGPVAQYEFVNVQVTMSTQISFSFMATQIVTSNVEAYYSFLAQRYEQGYRLLSFYHIPGQVQRTGGLFSRDVLMPFQGIFCRYPQVPSNERFQLRIEKSVIQPQAVYNGFITSQANVVTDTTHLFQTISSYAENGGRLICIELTGQEVTAPQFGTVRIPVMGCDLFFEMPLDAGHEKYVYTVACVPIQVALQGFPARPKVFCDWLGVLGQYLCQGYKLVEIFMDETKSTQYAGFSASQTYNSQWFFEKPASRINDPTPVYQGTVVTHTIKMSA</sequence>